<comment type="similarity">
    <text evidence="1">Belongs to the UPF0065 (bug) family.</text>
</comment>
<gene>
    <name evidence="3" type="ORF">SAMN06295970_101218</name>
</gene>
<dbReference type="Pfam" id="PF03401">
    <property type="entry name" value="TctC"/>
    <property type="match status" value="1"/>
</dbReference>
<name>A0ABY1PQK4_9BURK</name>
<keyword evidence="3" id="KW-0675">Receptor</keyword>
<evidence type="ECO:0000313" key="4">
    <source>
        <dbReference type="Proteomes" id="UP001158049"/>
    </source>
</evidence>
<dbReference type="EMBL" id="FXUL01000001">
    <property type="protein sequence ID" value="SMP42675.1"/>
    <property type="molecule type" value="Genomic_DNA"/>
</dbReference>
<evidence type="ECO:0000313" key="3">
    <source>
        <dbReference type="EMBL" id="SMP42675.1"/>
    </source>
</evidence>
<feature type="chain" id="PRO_5045424515" evidence="2">
    <location>
        <begin position="21"/>
        <end position="322"/>
    </location>
</feature>
<reference evidence="3 4" key="1">
    <citation type="submission" date="2017-05" db="EMBL/GenBank/DDBJ databases">
        <authorList>
            <person name="Varghese N."/>
            <person name="Submissions S."/>
        </authorList>
    </citation>
    <scope>NUCLEOTIDE SEQUENCE [LARGE SCALE GENOMIC DNA]</scope>
    <source>
        <strain evidence="3 4">DSM 26001</strain>
    </source>
</reference>
<dbReference type="Gene3D" id="3.40.190.150">
    <property type="entry name" value="Bordetella uptake gene, domain 1"/>
    <property type="match status" value="1"/>
</dbReference>
<dbReference type="SUPFAM" id="SSF53850">
    <property type="entry name" value="Periplasmic binding protein-like II"/>
    <property type="match status" value="1"/>
</dbReference>
<dbReference type="InterPro" id="IPR005064">
    <property type="entry name" value="BUG"/>
</dbReference>
<dbReference type="RefSeq" id="WP_283440371.1">
    <property type="nucleotide sequence ID" value="NZ_FXUL01000001.1"/>
</dbReference>
<accession>A0ABY1PQK4</accession>
<dbReference type="PANTHER" id="PTHR42928">
    <property type="entry name" value="TRICARBOXYLATE-BINDING PROTEIN"/>
    <property type="match status" value="1"/>
</dbReference>
<dbReference type="CDD" id="cd13577">
    <property type="entry name" value="PBP2_BugE_Glu"/>
    <property type="match status" value="1"/>
</dbReference>
<protein>
    <submittedName>
        <fullName evidence="3">Tripartite-type tricarboxylate transporter, receptor component TctC</fullName>
    </submittedName>
</protein>
<sequence>MKLKTTLLACTLAFSASAYADTYPSKPITLIVPFAPGGTTDLVARVVADKMGKELGQTVVVENRAGAGGALGANAVARAAPDGYTLGISTISTHAVNAACNPQLPYDPIASFTPITNLARTPNVLTAAQKFPAQDFKQLLDLVKKNPGKFNYASSGVCSVLHMMGEQFKVSTGTFITHMPYRGSGPALIDLLGGQVEMMFDNLPSSMGHIQTGKIRAIAVAAPKRVEGLPNVPTFAELGLPQVNDPAWYGLVAPAKTPEAIVNRLNAAAAKVLSLPDVRDKLKQSGSESAANTPAQHAAEIKHELEKAKAVVQKQGIKFENS</sequence>
<feature type="signal peptide" evidence="2">
    <location>
        <begin position="1"/>
        <end position="20"/>
    </location>
</feature>
<dbReference type="PIRSF" id="PIRSF017082">
    <property type="entry name" value="YflP"/>
    <property type="match status" value="1"/>
</dbReference>
<dbReference type="InterPro" id="IPR042100">
    <property type="entry name" value="Bug_dom1"/>
</dbReference>
<dbReference type="Gene3D" id="3.40.190.10">
    <property type="entry name" value="Periplasmic binding protein-like II"/>
    <property type="match status" value="1"/>
</dbReference>
<evidence type="ECO:0000256" key="2">
    <source>
        <dbReference type="SAM" id="SignalP"/>
    </source>
</evidence>
<organism evidence="3 4">
    <name type="scientific">Noviherbaspirillum suwonense</name>
    <dbReference type="NCBI Taxonomy" id="1224511"/>
    <lineage>
        <taxon>Bacteria</taxon>
        <taxon>Pseudomonadati</taxon>
        <taxon>Pseudomonadota</taxon>
        <taxon>Betaproteobacteria</taxon>
        <taxon>Burkholderiales</taxon>
        <taxon>Oxalobacteraceae</taxon>
        <taxon>Noviherbaspirillum</taxon>
    </lineage>
</organism>
<dbReference type="PANTHER" id="PTHR42928:SF5">
    <property type="entry name" value="BLR1237 PROTEIN"/>
    <property type="match status" value="1"/>
</dbReference>
<keyword evidence="2" id="KW-0732">Signal</keyword>
<proteinExistence type="inferred from homology"/>
<evidence type="ECO:0000256" key="1">
    <source>
        <dbReference type="ARBA" id="ARBA00006987"/>
    </source>
</evidence>
<comment type="caution">
    <text evidence="3">The sequence shown here is derived from an EMBL/GenBank/DDBJ whole genome shotgun (WGS) entry which is preliminary data.</text>
</comment>
<keyword evidence="4" id="KW-1185">Reference proteome</keyword>
<dbReference type="Proteomes" id="UP001158049">
    <property type="component" value="Unassembled WGS sequence"/>
</dbReference>